<dbReference type="Proteomes" id="UP000038830">
    <property type="component" value="Unassembled WGS sequence"/>
</dbReference>
<proteinExistence type="predicted"/>
<gene>
    <name evidence="2" type="ORF">BN1211_1527</name>
</gene>
<name>A0A0H5C1P8_CYBJN</name>
<reference evidence="3" key="1">
    <citation type="journal article" date="2015" name="J. Biotechnol.">
        <title>The structure of the Cyberlindnera jadinii genome and its relation to Candida utilis analyzed by the occurrence of single nucleotide polymorphisms.</title>
        <authorList>
            <person name="Rupp O."/>
            <person name="Brinkrolf K."/>
            <person name="Buerth C."/>
            <person name="Kunigo M."/>
            <person name="Schneider J."/>
            <person name="Jaenicke S."/>
            <person name="Goesmann A."/>
            <person name="Puehler A."/>
            <person name="Jaeger K.-E."/>
            <person name="Ernst J.F."/>
        </authorList>
    </citation>
    <scope>NUCLEOTIDE SEQUENCE [LARGE SCALE GENOMIC DNA]</scope>
    <source>
        <strain evidence="3">ATCC 18201 / CBS 1600 / BCRC 20928 / JCM 3617 / NBRC 0987 / NRRL Y-1542</strain>
    </source>
</reference>
<protein>
    <submittedName>
        <fullName evidence="2">Uncharacterized protein</fullName>
    </submittedName>
</protein>
<dbReference type="AlphaFoldDB" id="A0A0H5C1P8"/>
<feature type="signal peptide" evidence="1">
    <location>
        <begin position="1"/>
        <end position="19"/>
    </location>
</feature>
<evidence type="ECO:0000313" key="3">
    <source>
        <dbReference type="Proteomes" id="UP000038830"/>
    </source>
</evidence>
<evidence type="ECO:0000313" key="2">
    <source>
        <dbReference type="EMBL" id="CEP21437.1"/>
    </source>
</evidence>
<keyword evidence="1" id="KW-0732">Signal</keyword>
<accession>A0A0H5C1P8</accession>
<feature type="chain" id="PRO_5005216435" evidence="1">
    <location>
        <begin position="20"/>
        <end position="202"/>
    </location>
</feature>
<evidence type="ECO:0000256" key="1">
    <source>
        <dbReference type="SAM" id="SignalP"/>
    </source>
</evidence>
<dbReference type="EMBL" id="CDQK01000002">
    <property type="protein sequence ID" value="CEP21437.1"/>
    <property type="molecule type" value="Genomic_DNA"/>
</dbReference>
<organism evidence="2 3">
    <name type="scientific">Cyberlindnera jadinii (strain ATCC 18201 / CBS 1600 / BCRC 20928 / JCM 3617 / NBRC 0987 / NRRL Y-1542)</name>
    <name type="common">Torula yeast</name>
    <name type="synonym">Candida utilis</name>
    <dbReference type="NCBI Taxonomy" id="983966"/>
    <lineage>
        <taxon>Eukaryota</taxon>
        <taxon>Fungi</taxon>
        <taxon>Dikarya</taxon>
        <taxon>Ascomycota</taxon>
        <taxon>Saccharomycotina</taxon>
        <taxon>Saccharomycetes</taxon>
        <taxon>Phaffomycetales</taxon>
        <taxon>Phaffomycetaceae</taxon>
        <taxon>Cyberlindnera</taxon>
    </lineage>
</organism>
<sequence>MKFSSSSIVALCLATFVIAAPAAVAGPQAVAIAHDDATSAVAATTSTEPAQTSAVVLPADGYDAASVSLVNITGILNQLVGVVEGTVYPTEIVREVISVVVTLLNDTLDALGSLTNHEDIADSLEASLQKALNLLDNIVTTLGIENSVNEEITAYIDNVKALVTLLITTISNVSGELKHFNLDGALRALLAGVLNILSKLVY</sequence>